<dbReference type="PANTHER" id="PTHR36436:SF6">
    <property type="entry name" value="SLL5081 PROTEIN"/>
    <property type="match status" value="1"/>
</dbReference>
<proteinExistence type="predicted"/>
<dbReference type="Pfam" id="PF09234">
    <property type="entry name" value="DUF1963"/>
    <property type="match status" value="1"/>
</dbReference>
<dbReference type="SUPFAM" id="SSF103032">
    <property type="entry name" value="Hypothetical protein YwqG"/>
    <property type="match status" value="2"/>
</dbReference>
<evidence type="ECO:0000256" key="1">
    <source>
        <dbReference type="SAM" id="MobiDB-lite"/>
    </source>
</evidence>
<dbReference type="EMBL" id="NEVR01000006">
    <property type="protein sequence ID" value="OZI57254.1"/>
    <property type="molecule type" value="Genomic_DNA"/>
</dbReference>
<dbReference type="Gene3D" id="2.30.320.10">
    <property type="entry name" value="YwqG-like"/>
    <property type="match status" value="1"/>
</dbReference>
<keyword evidence="3" id="KW-1185">Reference proteome</keyword>
<dbReference type="PANTHER" id="PTHR36436">
    <property type="entry name" value="SLL5081 PROTEIN"/>
    <property type="match status" value="1"/>
</dbReference>
<dbReference type="InterPro" id="IPR015315">
    <property type="entry name" value="DUF1963"/>
</dbReference>
<gene>
    <name evidence="2" type="ORF">CAL27_23755</name>
</gene>
<reference evidence="2 3" key="1">
    <citation type="submission" date="2017-05" db="EMBL/GenBank/DDBJ databases">
        <title>Complete and WGS of Bordetella genogroups.</title>
        <authorList>
            <person name="Spilker T."/>
            <person name="Lipuma J."/>
        </authorList>
    </citation>
    <scope>NUCLEOTIDE SEQUENCE [LARGE SCALE GENOMIC DNA]</scope>
    <source>
        <strain evidence="2 3">AU9795</strain>
    </source>
</reference>
<evidence type="ECO:0008006" key="4">
    <source>
        <dbReference type="Google" id="ProtNLM"/>
    </source>
</evidence>
<feature type="region of interest" description="Disordered" evidence="1">
    <location>
        <begin position="42"/>
        <end position="79"/>
    </location>
</feature>
<organism evidence="2 3">
    <name type="scientific">Bordetella genomosp. 1</name>
    <dbReference type="NCBI Taxonomy" id="1395607"/>
    <lineage>
        <taxon>Bacteria</taxon>
        <taxon>Pseudomonadati</taxon>
        <taxon>Pseudomonadota</taxon>
        <taxon>Betaproteobacteria</taxon>
        <taxon>Burkholderiales</taxon>
        <taxon>Alcaligenaceae</taxon>
        <taxon>Bordetella</taxon>
    </lineage>
</organism>
<comment type="caution">
    <text evidence="2">The sequence shown here is derived from an EMBL/GenBank/DDBJ whole genome shotgun (WGS) entry which is preliminary data.</text>
</comment>
<dbReference type="RefSeq" id="WP_094832977.1">
    <property type="nucleotide sequence ID" value="NZ_NEVR01000006.1"/>
</dbReference>
<evidence type="ECO:0000313" key="3">
    <source>
        <dbReference type="Proteomes" id="UP000216354"/>
    </source>
</evidence>
<dbReference type="Proteomes" id="UP000216354">
    <property type="component" value="Unassembled WGS sequence"/>
</dbReference>
<sequence length="353" mass="38674">MFDSAEVAKQAMQEFFEPHQVAQVVQALVPALAIEPLPGQAAKPGASRLGGTPDLPTGSAWPVPPAPPDAEAIASRGNASAGAEMRDHLARNLPYAFIGQIDLEEAHAQGAVAQALPPHGRLLFFYDLAVGPWETGERVARVIWDQSPRESLRPAALPPALREAHEAERREREAILLKYKQPLPQGESGTNYLAPPRAVALHAAVGVPDPAALEMAAIPALDDHYHGRDGVGDAGEAFAEAYEEMREELAQSYPAPGWKRHQLLGSPTPEQDDPRYSAVVVAEYGKEFLDRETWQRERGHIMRAARDWRLLLQLDLADWSGDALGEGTVYFVIRNADLAARRFDRVMAVYQQT</sequence>
<name>A0ABX4ETZ3_9BORD</name>
<dbReference type="InterPro" id="IPR035948">
    <property type="entry name" value="YwqG-like_sf"/>
</dbReference>
<accession>A0ABX4ETZ3</accession>
<evidence type="ECO:0000313" key="2">
    <source>
        <dbReference type="EMBL" id="OZI57254.1"/>
    </source>
</evidence>
<protein>
    <recommendedName>
        <fullName evidence="4">DUF1963 domain-containing protein</fullName>
    </recommendedName>
</protein>